<comment type="caution">
    <text evidence="2">The sequence shown here is derived from an EMBL/GenBank/DDBJ whole genome shotgun (WGS) entry which is preliminary data.</text>
</comment>
<sequence>NAGYPPRSISNNTETLFTAGLSDGDVLNVSELSPDDIQPEEQAKPESTSTPALPPVAMGNSQSNSAAYPGAHHPRPGRKNVDSVPIESGVIVLRVGLMDPRHQLRDPSHESLARIDMSPLSSGNG</sequence>
<dbReference type="Proteomes" id="UP000274822">
    <property type="component" value="Unassembled WGS sequence"/>
</dbReference>
<feature type="region of interest" description="Disordered" evidence="1">
    <location>
        <begin position="98"/>
        <end position="125"/>
    </location>
</feature>
<name>A0A433PFF6_9FUNG</name>
<gene>
    <name evidence="2" type="ORF">BC938DRAFT_476630</name>
</gene>
<feature type="compositionally biased region" description="Basic and acidic residues" evidence="1">
    <location>
        <begin position="99"/>
        <end position="113"/>
    </location>
</feature>
<evidence type="ECO:0000313" key="3">
    <source>
        <dbReference type="Proteomes" id="UP000274822"/>
    </source>
</evidence>
<dbReference type="EMBL" id="RBNJ01024449">
    <property type="protein sequence ID" value="RUS16282.1"/>
    <property type="molecule type" value="Genomic_DNA"/>
</dbReference>
<proteinExistence type="predicted"/>
<keyword evidence="3" id="KW-1185">Reference proteome</keyword>
<protein>
    <submittedName>
        <fullName evidence="2">Uncharacterized protein</fullName>
    </submittedName>
</protein>
<feature type="non-terminal residue" evidence="2">
    <location>
        <position position="1"/>
    </location>
</feature>
<feature type="region of interest" description="Disordered" evidence="1">
    <location>
        <begin position="27"/>
        <end position="84"/>
    </location>
</feature>
<reference evidence="2 3" key="1">
    <citation type="journal article" date="2018" name="New Phytol.">
        <title>Phylogenomics of Endogonaceae and evolution of mycorrhizas within Mucoromycota.</title>
        <authorList>
            <person name="Chang Y."/>
            <person name="Desiro A."/>
            <person name="Na H."/>
            <person name="Sandor L."/>
            <person name="Lipzen A."/>
            <person name="Clum A."/>
            <person name="Barry K."/>
            <person name="Grigoriev I.V."/>
            <person name="Martin F.M."/>
            <person name="Stajich J.E."/>
            <person name="Smith M.E."/>
            <person name="Bonito G."/>
            <person name="Spatafora J.W."/>
        </authorList>
    </citation>
    <scope>NUCLEOTIDE SEQUENCE [LARGE SCALE GENOMIC DNA]</scope>
    <source>
        <strain evidence="2 3">AD002</strain>
    </source>
</reference>
<evidence type="ECO:0000313" key="2">
    <source>
        <dbReference type="EMBL" id="RUS16282.1"/>
    </source>
</evidence>
<dbReference type="AlphaFoldDB" id="A0A433PFF6"/>
<accession>A0A433PFF6</accession>
<evidence type="ECO:0000256" key="1">
    <source>
        <dbReference type="SAM" id="MobiDB-lite"/>
    </source>
</evidence>
<organism evidence="2 3">
    <name type="scientific">Jimgerdemannia flammicorona</name>
    <dbReference type="NCBI Taxonomy" id="994334"/>
    <lineage>
        <taxon>Eukaryota</taxon>
        <taxon>Fungi</taxon>
        <taxon>Fungi incertae sedis</taxon>
        <taxon>Mucoromycota</taxon>
        <taxon>Mucoromycotina</taxon>
        <taxon>Endogonomycetes</taxon>
        <taxon>Endogonales</taxon>
        <taxon>Endogonaceae</taxon>
        <taxon>Jimgerdemannia</taxon>
    </lineage>
</organism>